<dbReference type="PANTHER" id="PTHR43711:SF31">
    <property type="entry name" value="HISTIDINE KINASE"/>
    <property type="match status" value="1"/>
</dbReference>
<dbReference type="GO" id="GO:0005524">
    <property type="term" value="F:ATP binding"/>
    <property type="evidence" value="ECO:0007669"/>
    <property type="project" value="UniProtKB-KW"/>
</dbReference>
<proteinExistence type="predicted"/>
<dbReference type="InterPro" id="IPR004358">
    <property type="entry name" value="Sig_transdc_His_kin-like_C"/>
</dbReference>
<evidence type="ECO:0000256" key="10">
    <source>
        <dbReference type="ARBA" id="ARBA00023136"/>
    </source>
</evidence>
<dbReference type="FunFam" id="1.10.287.130:FF:000038">
    <property type="entry name" value="Sensory transduction histidine kinase"/>
    <property type="match status" value="1"/>
</dbReference>
<keyword evidence="8" id="KW-0067">ATP-binding</keyword>
<evidence type="ECO:0000259" key="14">
    <source>
        <dbReference type="PROSITE" id="PS50885"/>
    </source>
</evidence>
<dbReference type="InterPro" id="IPR005467">
    <property type="entry name" value="His_kinase_dom"/>
</dbReference>
<dbReference type="CDD" id="cd00082">
    <property type="entry name" value="HisKA"/>
    <property type="match status" value="1"/>
</dbReference>
<reference evidence="15 16" key="1">
    <citation type="submission" date="2016-04" db="EMBL/GenBank/DDBJ databases">
        <title>Draft genome sequence of freshwater magnetotactic bacteria Magnetospirillum marisnigri SP-1 and Magnetospirillum moscoviense BB-1.</title>
        <authorList>
            <person name="Koziaeva V."/>
            <person name="Dziuba M.V."/>
            <person name="Ivanov T.M."/>
            <person name="Kuznetsov B."/>
            <person name="Grouzdev D.S."/>
        </authorList>
    </citation>
    <scope>NUCLEOTIDE SEQUENCE [LARGE SCALE GENOMIC DNA]</scope>
    <source>
        <strain evidence="15 16">BB-1</strain>
    </source>
</reference>
<dbReference type="Gene3D" id="3.30.450.20">
    <property type="entry name" value="PAS domain"/>
    <property type="match status" value="1"/>
</dbReference>
<keyword evidence="6" id="KW-0547">Nucleotide-binding</keyword>
<protein>
    <recommendedName>
        <fullName evidence="3">histidine kinase</fullName>
        <ecNumber evidence="3">2.7.13.3</ecNumber>
    </recommendedName>
</protein>
<feature type="transmembrane region" description="Helical" evidence="12">
    <location>
        <begin position="355"/>
        <end position="374"/>
    </location>
</feature>
<keyword evidence="7" id="KW-0418">Kinase</keyword>
<dbReference type="EMBL" id="LWQU01000095">
    <property type="protein sequence ID" value="OAN55713.1"/>
    <property type="molecule type" value="Genomic_DNA"/>
</dbReference>
<keyword evidence="12" id="KW-1133">Transmembrane helix</keyword>
<evidence type="ECO:0000256" key="7">
    <source>
        <dbReference type="ARBA" id="ARBA00022777"/>
    </source>
</evidence>
<evidence type="ECO:0000313" key="16">
    <source>
        <dbReference type="Proteomes" id="UP000078543"/>
    </source>
</evidence>
<dbReference type="InterPro" id="IPR003594">
    <property type="entry name" value="HATPase_dom"/>
</dbReference>
<evidence type="ECO:0000256" key="5">
    <source>
        <dbReference type="ARBA" id="ARBA00022679"/>
    </source>
</evidence>
<dbReference type="SMART" id="SM00304">
    <property type="entry name" value="HAMP"/>
    <property type="match status" value="1"/>
</dbReference>
<keyword evidence="10 12" id="KW-0472">Membrane</keyword>
<evidence type="ECO:0000256" key="12">
    <source>
        <dbReference type="SAM" id="Phobius"/>
    </source>
</evidence>
<feature type="coiled-coil region" evidence="11">
    <location>
        <begin position="428"/>
        <end position="494"/>
    </location>
</feature>
<dbReference type="Gene3D" id="3.30.565.10">
    <property type="entry name" value="Histidine kinase-like ATPase, C-terminal domain"/>
    <property type="match status" value="1"/>
</dbReference>
<feature type="domain" description="HAMP" evidence="14">
    <location>
        <begin position="374"/>
        <end position="426"/>
    </location>
</feature>
<dbReference type="SMART" id="SM00388">
    <property type="entry name" value="HisKA"/>
    <property type="match status" value="1"/>
</dbReference>
<keyword evidence="9" id="KW-0902">Two-component regulatory system</keyword>
<keyword evidence="11" id="KW-0175">Coiled coil</keyword>
<dbReference type="InterPro" id="IPR036097">
    <property type="entry name" value="HisK_dim/P_sf"/>
</dbReference>
<organism evidence="15 16">
    <name type="scientific">Magnetospirillum moscoviense</name>
    <dbReference type="NCBI Taxonomy" id="1437059"/>
    <lineage>
        <taxon>Bacteria</taxon>
        <taxon>Pseudomonadati</taxon>
        <taxon>Pseudomonadota</taxon>
        <taxon>Alphaproteobacteria</taxon>
        <taxon>Rhodospirillales</taxon>
        <taxon>Rhodospirillaceae</taxon>
        <taxon>Magnetospirillum</taxon>
    </lineage>
</organism>
<comment type="caution">
    <text evidence="15">The sequence shown here is derived from an EMBL/GenBank/DDBJ whole genome shotgun (WGS) entry which is preliminary data.</text>
</comment>
<dbReference type="Pfam" id="PF00672">
    <property type="entry name" value="HAMP"/>
    <property type="match status" value="1"/>
</dbReference>
<feature type="domain" description="Histidine kinase" evidence="13">
    <location>
        <begin position="494"/>
        <end position="714"/>
    </location>
</feature>
<dbReference type="Proteomes" id="UP000078543">
    <property type="component" value="Unassembled WGS sequence"/>
</dbReference>
<evidence type="ECO:0000256" key="2">
    <source>
        <dbReference type="ARBA" id="ARBA00004370"/>
    </source>
</evidence>
<evidence type="ECO:0000256" key="4">
    <source>
        <dbReference type="ARBA" id="ARBA00022553"/>
    </source>
</evidence>
<dbReference type="PRINTS" id="PR00344">
    <property type="entry name" value="BCTRLSENSOR"/>
</dbReference>
<sequence>MSNSALGKGLTMAFRSIRSTVLIPALVLILGTGIGTAALSFLNARSAVNHMGHELRAELSLRVVERLRWFLSQAPGMLRANVRLLEAGLISMTDSGLLQRHFWGQVLINDAVTTIYFGNQAGGLVGAGRDGPGGKLYLTGTENFAAGPWAKVWVDDDGNPGSRSMRIANFDARLRPWYQGGAKAADIAWGDIFVLFTGDDMALAPSLAVHDQRQQVAGVVATDIFISHIASFLRDLQGARPGLTFVLESGGLMVASSADERPLVALGQGLAPRRLMGADMRTPEISQAVRAIEREVGSLGAVVGSTQLSTEIAGQRHFVEVTPFSAIPGLSWLVATVAPEDAYLGRVTEGNTTTLAVIAAMLMLTLMIGVRLAGSITQPIRRIREASQRISAGDLAVRIEDSRHDELGELARAFNTMATTLGRAAETQVTQLHELRDAEAQVRRLNQELEQQVSTRTHQLVERIEQDLLTQEELRKAKDEAERASRAKSEFLANMSHELRTPLNSIVGYSDAILSGTFGPIDNPKHAEYVRDIHRSGRYLTDLINDILDLSAVEAGKVELKDGLFTVAELVAATRPQIRARAVEAGVELVFDLHDDLPALLVDERRVKQMLLNLMSNSVKFTPPGGRVTVSAAEAGDGLTLRVADTGIGMTADEIERARTRFGRVDSHLARVHAGTGLGLPVTESLIVLHGGIMDIDSVKGRGTTVSLWFPPSRVVRPTAEGD</sequence>
<dbReference type="InterPro" id="IPR050736">
    <property type="entry name" value="Sensor_HK_Regulatory"/>
</dbReference>
<keyword evidence="5" id="KW-0808">Transferase</keyword>
<evidence type="ECO:0000256" key="1">
    <source>
        <dbReference type="ARBA" id="ARBA00000085"/>
    </source>
</evidence>
<dbReference type="GO" id="GO:0016020">
    <property type="term" value="C:membrane"/>
    <property type="evidence" value="ECO:0007669"/>
    <property type="project" value="UniProtKB-SubCell"/>
</dbReference>
<dbReference type="Pfam" id="PF02518">
    <property type="entry name" value="HATPase_c"/>
    <property type="match status" value="1"/>
</dbReference>
<name>A0A178MZB6_9PROT</name>
<evidence type="ECO:0000256" key="9">
    <source>
        <dbReference type="ARBA" id="ARBA00023012"/>
    </source>
</evidence>
<dbReference type="EC" id="2.7.13.3" evidence="3"/>
<evidence type="ECO:0000256" key="11">
    <source>
        <dbReference type="SAM" id="Coils"/>
    </source>
</evidence>
<dbReference type="SUPFAM" id="SSF158472">
    <property type="entry name" value="HAMP domain-like"/>
    <property type="match status" value="1"/>
</dbReference>
<dbReference type="GO" id="GO:0000155">
    <property type="term" value="F:phosphorelay sensor kinase activity"/>
    <property type="evidence" value="ECO:0007669"/>
    <property type="project" value="InterPro"/>
</dbReference>
<evidence type="ECO:0000256" key="3">
    <source>
        <dbReference type="ARBA" id="ARBA00012438"/>
    </source>
</evidence>
<keyword evidence="12" id="KW-0812">Transmembrane</keyword>
<keyword evidence="4" id="KW-0597">Phosphoprotein</keyword>
<dbReference type="PANTHER" id="PTHR43711">
    <property type="entry name" value="TWO-COMPONENT HISTIDINE KINASE"/>
    <property type="match status" value="1"/>
</dbReference>
<dbReference type="Gene3D" id="6.10.340.10">
    <property type="match status" value="1"/>
</dbReference>
<comment type="subcellular location">
    <subcellularLocation>
        <location evidence="2">Membrane</location>
    </subcellularLocation>
</comment>
<dbReference type="InterPro" id="IPR003660">
    <property type="entry name" value="HAMP_dom"/>
</dbReference>
<accession>A0A178MZB6</accession>
<dbReference type="SUPFAM" id="SSF47384">
    <property type="entry name" value="Homodimeric domain of signal transducing histidine kinase"/>
    <property type="match status" value="1"/>
</dbReference>
<evidence type="ECO:0000256" key="8">
    <source>
        <dbReference type="ARBA" id="ARBA00022840"/>
    </source>
</evidence>
<evidence type="ECO:0000256" key="6">
    <source>
        <dbReference type="ARBA" id="ARBA00022741"/>
    </source>
</evidence>
<comment type="catalytic activity">
    <reaction evidence="1">
        <text>ATP + protein L-histidine = ADP + protein N-phospho-L-histidine.</text>
        <dbReference type="EC" id="2.7.13.3"/>
    </reaction>
</comment>
<keyword evidence="16" id="KW-1185">Reference proteome</keyword>
<dbReference type="SUPFAM" id="SSF55874">
    <property type="entry name" value="ATPase domain of HSP90 chaperone/DNA topoisomerase II/histidine kinase"/>
    <property type="match status" value="1"/>
</dbReference>
<dbReference type="PROSITE" id="PS50885">
    <property type="entry name" value="HAMP"/>
    <property type="match status" value="1"/>
</dbReference>
<dbReference type="InterPro" id="IPR003661">
    <property type="entry name" value="HisK_dim/P_dom"/>
</dbReference>
<dbReference type="CDD" id="cd06225">
    <property type="entry name" value="HAMP"/>
    <property type="match status" value="1"/>
</dbReference>
<dbReference type="PROSITE" id="PS50109">
    <property type="entry name" value="HIS_KIN"/>
    <property type="match status" value="1"/>
</dbReference>
<dbReference type="STRING" id="1437059.A6A05_08140"/>
<dbReference type="AlphaFoldDB" id="A0A178MZB6"/>
<dbReference type="InterPro" id="IPR036890">
    <property type="entry name" value="HATPase_C_sf"/>
</dbReference>
<gene>
    <name evidence="15" type="ORF">A6A05_08140</name>
</gene>
<dbReference type="Pfam" id="PF00512">
    <property type="entry name" value="HisKA"/>
    <property type="match status" value="1"/>
</dbReference>
<evidence type="ECO:0000313" key="15">
    <source>
        <dbReference type="EMBL" id="OAN55713.1"/>
    </source>
</evidence>
<dbReference type="CDD" id="cd00075">
    <property type="entry name" value="HATPase"/>
    <property type="match status" value="1"/>
</dbReference>
<dbReference type="Gene3D" id="1.10.287.130">
    <property type="match status" value="1"/>
</dbReference>
<dbReference type="SMART" id="SM00387">
    <property type="entry name" value="HATPase_c"/>
    <property type="match status" value="1"/>
</dbReference>
<feature type="transmembrane region" description="Helical" evidence="12">
    <location>
        <begin position="21"/>
        <end position="42"/>
    </location>
</feature>
<evidence type="ECO:0000259" key="13">
    <source>
        <dbReference type="PROSITE" id="PS50109"/>
    </source>
</evidence>